<keyword evidence="1" id="KW-0812">Transmembrane</keyword>
<evidence type="ECO:0000313" key="2">
    <source>
        <dbReference type="EMBL" id="SEQ97578.1"/>
    </source>
</evidence>
<accession>A0A1H9KES1</accession>
<keyword evidence="1" id="KW-1133">Transmembrane helix</keyword>
<organism evidence="2 3">
    <name type="scientific">Neolewinella agarilytica</name>
    <dbReference type="NCBI Taxonomy" id="478744"/>
    <lineage>
        <taxon>Bacteria</taxon>
        <taxon>Pseudomonadati</taxon>
        <taxon>Bacteroidota</taxon>
        <taxon>Saprospiria</taxon>
        <taxon>Saprospirales</taxon>
        <taxon>Lewinellaceae</taxon>
        <taxon>Neolewinella</taxon>
    </lineage>
</organism>
<gene>
    <name evidence="2" type="ORF">SAMN05444359_12075</name>
</gene>
<dbReference type="Proteomes" id="UP000199021">
    <property type="component" value="Unassembled WGS sequence"/>
</dbReference>
<dbReference type="AlphaFoldDB" id="A0A1H9KES1"/>
<dbReference type="RefSeq" id="WP_090170771.1">
    <property type="nucleotide sequence ID" value="NZ_FOFB01000020.1"/>
</dbReference>
<dbReference type="InParanoid" id="A0A1H9KES1"/>
<keyword evidence="3" id="KW-1185">Reference proteome</keyword>
<dbReference type="EMBL" id="FOFB01000020">
    <property type="protein sequence ID" value="SEQ97578.1"/>
    <property type="molecule type" value="Genomic_DNA"/>
</dbReference>
<evidence type="ECO:0000313" key="3">
    <source>
        <dbReference type="Proteomes" id="UP000199021"/>
    </source>
</evidence>
<dbReference type="STRING" id="478744.SAMN05444359_12075"/>
<evidence type="ECO:0000256" key="1">
    <source>
        <dbReference type="SAM" id="Phobius"/>
    </source>
</evidence>
<feature type="transmembrane region" description="Helical" evidence="1">
    <location>
        <begin position="40"/>
        <end position="57"/>
    </location>
</feature>
<keyword evidence="1" id="KW-0472">Membrane</keyword>
<sequence length="317" mass="34759">METKRHQYLLNVVFLAGLLLLALNDHVFKGAYGNWWTGKLSDFAGVLILPLFLAYVFRVGKRTAVAATVILFTTFKSGYSQAMIDAWNGLGLFHLGRVVDYSDLLAFVVLPLSYRVLSRPEGYALPLQFPRQISRYALLPLTLVFFVATSPPDSYIIIGPEIGSCCQEPPAIDSLGGGRLFIPTAFTPDGDGLNDRFQVIADEGIARIDTFFVISLVDGDTVFRAENVTDISPATGWDGSDAGVTEASNYQFDIRLSAVDGSRRTYRGYVCALPCREPTGMARPVNLEVCGFADEIDLSTIFSDSLTTSEILDCFVE</sequence>
<name>A0A1H9KES1_9BACT</name>
<dbReference type="OrthoDB" id="1236981at2"/>
<proteinExistence type="predicted"/>
<reference evidence="3" key="1">
    <citation type="submission" date="2016-10" db="EMBL/GenBank/DDBJ databases">
        <authorList>
            <person name="Varghese N."/>
            <person name="Submissions S."/>
        </authorList>
    </citation>
    <scope>NUCLEOTIDE SEQUENCE [LARGE SCALE GENOMIC DNA]</scope>
    <source>
        <strain evidence="3">DSM 24740</strain>
    </source>
</reference>
<protein>
    <submittedName>
        <fullName evidence="2">C-terminal domain of CHU protein family protein</fullName>
    </submittedName>
</protein>